<dbReference type="InterPro" id="IPR037914">
    <property type="entry name" value="SpoVT-AbrB_sf"/>
</dbReference>
<evidence type="ECO:0000256" key="1">
    <source>
        <dbReference type="ARBA" id="ARBA00007924"/>
    </source>
</evidence>
<feature type="domain" description="SpoVT-AbrB" evidence="2">
    <location>
        <begin position="5"/>
        <end position="47"/>
    </location>
</feature>
<dbReference type="PANTHER" id="PTHR37550:SF3">
    <property type="entry name" value="ANTITOXIN VAPB1"/>
    <property type="match status" value="1"/>
</dbReference>
<evidence type="ECO:0000313" key="3">
    <source>
        <dbReference type="EMBL" id="VFR38745.1"/>
    </source>
</evidence>
<accession>A0A484QM66</accession>
<dbReference type="InterPro" id="IPR051734">
    <property type="entry name" value="VapB_TA_antitoxins"/>
</dbReference>
<dbReference type="PROSITE" id="PS51740">
    <property type="entry name" value="SPOVT_ABRB"/>
    <property type="match status" value="1"/>
</dbReference>
<dbReference type="PANTHER" id="PTHR37550">
    <property type="entry name" value="ANTITOXIN VAPB1"/>
    <property type="match status" value="1"/>
</dbReference>
<dbReference type="InterPro" id="IPR047976">
    <property type="entry name" value="Anti_VapB2-like"/>
</dbReference>
<dbReference type="EMBL" id="CAADIF010000002">
    <property type="protein sequence ID" value="VFR58669.1"/>
    <property type="molecule type" value="Genomic_DNA"/>
</dbReference>
<evidence type="ECO:0000259" key="2">
    <source>
        <dbReference type="PROSITE" id="PS51740"/>
    </source>
</evidence>
<dbReference type="InterPro" id="IPR007159">
    <property type="entry name" value="SpoVT-AbrB_dom"/>
</dbReference>
<dbReference type="AlphaFoldDB" id="A0A484QM66"/>
<gene>
    <name evidence="3" type="ORF">ANK1_2998</name>
    <name evidence="4" type="ORF">ANK2_2999</name>
</gene>
<dbReference type="EMBL" id="CAADIA010000012">
    <property type="protein sequence ID" value="VFR38745.1"/>
    <property type="molecule type" value="Genomic_DNA"/>
</dbReference>
<reference evidence="3" key="1">
    <citation type="submission" date="2019-03" db="EMBL/GenBank/DDBJ databases">
        <authorList>
            <person name="Danneels B."/>
        </authorList>
    </citation>
    <scope>NUCLEOTIDE SEQUENCE</scope>
</reference>
<name>A0A484QM66_9ZZZZ</name>
<organism evidence="3">
    <name type="scientific">plant metagenome</name>
    <dbReference type="NCBI Taxonomy" id="1297885"/>
    <lineage>
        <taxon>unclassified sequences</taxon>
        <taxon>metagenomes</taxon>
        <taxon>organismal metagenomes</taxon>
    </lineage>
</organism>
<dbReference type="SUPFAM" id="SSF89447">
    <property type="entry name" value="AbrB/MazE/MraZ-like"/>
    <property type="match status" value="1"/>
</dbReference>
<dbReference type="Gene3D" id="2.10.260.10">
    <property type="match status" value="1"/>
</dbReference>
<sequence length="86" mass="10098">MSRTAKIFTTGRSQAVRLPLEFRFEEKEVYIRRDAETGDVILSRRPDSWTEFFDLCETTSVPTDFLSEVDRNQGEARRDPFHDEPV</sequence>
<dbReference type="NCBIfam" id="NF040493">
    <property type="entry name" value="TA_anti_VapB"/>
    <property type="match status" value="1"/>
</dbReference>
<comment type="similarity">
    <text evidence="1">Belongs to the VapB family.</text>
</comment>
<dbReference type="GO" id="GO:0003677">
    <property type="term" value="F:DNA binding"/>
    <property type="evidence" value="ECO:0007669"/>
    <property type="project" value="InterPro"/>
</dbReference>
<proteinExistence type="inferred from homology"/>
<protein>
    <submittedName>
        <fullName evidence="3">VapB protein (Antitoxin to VapC)</fullName>
    </submittedName>
</protein>
<evidence type="ECO:0000313" key="4">
    <source>
        <dbReference type="EMBL" id="VFR58669.1"/>
    </source>
</evidence>